<accession>A0A544V0F6</accession>
<reference evidence="1 2" key="1">
    <citation type="submission" date="2018-03" db="EMBL/GenBank/DDBJ databases">
        <title>Aerobic endospore-forming bacteria genome sequencing and assembly.</title>
        <authorList>
            <person name="Cavalcante D.A."/>
            <person name="Driks A."/>
            <person name="Putonti C."/>
            <person name="De-Souza M.T."/>
        </authorList>
    </citation>
    <scope>NUCLEOTIDE SEQUENCE [LARGE SCALE GENOMIC DNA]</scope>
    <source>
        <strain evidence="1 2">SDF0037</strain>
    </source>
</reference>
<protein>
    <submittedName>
        <fullName evidence="1">Uncharacterized protein</fullName>
    </submittedName>
</protein>
<organism evidence="1 2">
    <name type="scientific">Lysinibacillus sphaericus</name>
    <name type="common">Bacillus sphaericus</name>
    <dbReference type="NCBI Taxonomy" id="1421"/>
    <lineage>
        <taxon>Bacteria</taxon>
        <taxon>Bacillati</taxon>
        <taxon>Bacillota</taxon>
        <taxon>Bacilli</taxon>
        <taxon>Bacillales</taxon>
        <taxon>Bacillaceae</taxon>
        <taxon>Lysinibacillus</taxon>
    </lineage>
</organism>
<dbReference type="RefSeq" id="WP_142506928.1">
    <property type="nucleotide sequence ID" value="NZ_SADV01000001.1"/>
</dbReference>
<dbReference type="EMBL" id="SADV01000001">
    <property type="protein sequence ID" value="TQR39503.1"/>
    <property type="molecule type" value="Genomic_DNA"/>
</dbReference>
<gene>
    <name evidence="1" type="ORF">C7Y47_00165</name>
</gene>
<dbReference type="Proteomes" id="UP000317944">
    <property type="component" value="Unassembled WGS sequence"/>
</dbReference>
<comment type="caution">
    <text evidence="1">The sequence shown here is derived from an EMBL/GenBank/DDBJ whole genome shotgun (WGS) entry which is preliminary data.</text>
</comment>
<name>A0A544V0F6_LYSSH</name>
<dbReference type="OrthoDB" id="9809206at2"/>
<evidence type="ECO:0000313" key="1">
    <source>
        <dbReference type="EMBL" id="TQR39503.1"/>
    </source>
</evidence>
<dbReference type="AlphaFoldDB" id="A0A544V0F6"/>
<sequence length="88" mass="10192">MASPNRVHILDRMMNLVRGEFLSELIAFKYSVAEIVTGYFSLKSGIRDFRGINNILDMFHLGQYWNSGFNILRHATSSNTVYLIFESR</sequence>
<evidence type="ECO:0000313" key="2">
    <source>
        <dbReference type="Proteomes" id="UP000317944"/>
    </source>
</evidence>
<proteinExistence type="predicted"/>